<accession>A0ABT5WJQ1</accession>
<dbReference type="InterPro" id="IPR015797">
    <property type="entry name" value="NUDIX_hydrolase-like_dom_sf"/>
</dbReference>
<evidence type="ECO:0000256" key="2">
    <source>
        <dbReference type="ARBA" id="ARBA00022801"/>
    </source>
</evidence>
<dbReference type="PROSITE" id="PS00893">
    <property type="entry name" value="NUDIX_BOX"/>
    <property type="match status" value="1"/>
</dbReference>
<evidence type="ECO:0000313" key="5">
    <source>
        <dbReference type="Proteomes" id="UP001216253"/>
    </source>
</evidence>
<dbReference type="InterPro" id="IPR000086">
    <property type="entry name" value="NUDIX_hydrolase_dom"/>
</dbReference>
<dbReference type="EMBL" id="JARESE010000001">
    <property type="protein sequence ID" value="MDE8650275.1"/>
    <property type="molecule type" value="Genomic_DNA"/>
</dbReference>
<proteinExistence type="predicted"/>
<keyword evidence="5" id="KW-1185">Reference proteome</keyword>
<dbReference type="PANTHER" id="PTHR43046:SF14">
    <property type="entry name" value="MUTT_NUDIX FAMILY PROTEIN"/>
    <property type="match status" value="1"/>
</dbReference>
<dbReference type="PANTHER" id="PTHR43046">
    <property type="entry name" value="GDP-MANNOSE MANNOSYL HYDROLASE"/>
    <property type="match status" value="1"/>
</dbReference>
<dbReference type="InterPro" id="IPR020084">
    <property type="entry name" value="NUDIX_hydrolase_CS"/>
</dbReference>
<keyword evidence="2" id="KW-0378">Hydrolase</keyword>
<dbReference type="SUPFAM" id="SSF55811">
    <property type="entry name" value="Nudix"/>
    <property type="match status" value="1"/>
</dbReference>
<dbReference type="RefSeq" id="WP_275226357.1">
    <property type="nucleotide sequence ID" value="NZ_JARESE010000001.1"/>
</dbReference>
<dbReference type="PROSITE" id="PS51462">
    <property type="entry name" value="NUDIX"/>
    <property type="match status" value="1"/>
</dbReference>
<gene>
    <name evidence="4" type="ORF">PYV00_00915</name>
</gene>
<dbReference type="Gene3D" id="3.90.79.10">
    <property type="entry name" value="Nucleoside Triphosphate Pyrophosphohydrolase"/>
    <property type="match status" value="1"/>
</dbReference>
<dbReference type="CDD" id="cd02883">
    <property type="entry name" value="NUDIX_Hydrolase"/>
    <property type="match status" value="1"/>
</dbReference>
<evidence type="ECO:0000259" key="3">
    <source>
        <dbReference type="PROSITE" id="PS51462"/>
    </source>
</evidence>
<evidence type="ECO:0000313" key="4">
    <source>
        <dbReference type="EMBL" id="MDE8650275.1"/>
    </source>
</evidence>
<organism evidence="4 5">
    <name type="scientific">Novosphingobium album</name>
    <name type="common">ex Liu et al. 2023</name>
    <dbReference type="NCBI Taxonomy" id="3031130"/>
    <lineage>
        <taxon>Bacteria</taxon>
        <taxon>Pseudomonadati</taxon>
        <taxon>Pseudomonadota</taxon>
        <taxon>Alphaproteobacteria</taxon>
        <taxon>Sphingomonadales</taxon>
        <taxon>Sphingomonadaceae</taxon>
        <taxon>Novosphingobium</taxon>
    </lineage>
</organism>
<dbReference type="Pfam" id="PF00293">
    <property type="entry name" value="NUDIX"/>
    <property type="match status" value="1"/>
</dbReference>
<name>A0ABT5WJQ1_9SPHN</name>
<reference evidence="4 5" key="1">
    <citation type="submission" date="2023-03" db="EMBL/GenBank/DDBJ databases">
        <title>NovoSphingobium album sp. nov. isolated from polycyclic aromatic hydrocarbons- and heavy-metal polluted soil.</title>
        <authorList>
            <person name="Liu Z."/>
            <person name="Wang K."/>
        </authorList>
    </citation>
    <scope>NUCLEOTIDE SEQUENCE [LARGE SCALE GENOMIC DNA]</scope>
    <source>
        <strain evidence="4 5">H3SJ31-1</strain>
    </source>
</reference>
<comment type="cofactor">
    <cofactor evidence="1">
        <name>Mg(2+)</name>
        <dbReference type="ChEBI" id="CHEBI:18420"/>
    </cofactor>
</comment>
<protein>
    <submittedName>
        <fullName evidence="4">NUDIX domain-containing protein</fullName>
    </submittedName>
</protein>
<dbReference type="Proteomes" id="UP001216253">
    <property type="component" value="Unassembled WGS sequence"/>
</dbReference>
<sequence>MLHLIPPPLHRALYRFAFLLRAVYWRLLRPTVEGCRIVALDGEGRVLLIRQSYGTSQWQAPSGGMARGEDPLETASRELFEEAGCTLERAREVARLIEHPHGAHNIVHVVVGRCVGTPRPDHREVCEAGFFALAALPADLAPRSGKGLHGWVAAWQEQEA</sequence>
<feature type="domain" description="Nudix hydrolase" evidence="3">
    <location>
        <begin position="30"/>
        <end position="153"/>
    </location>
</feature>
<comment type="caution">
    <text evidence="4">The sequence shown here is derived from an EMBL/GenBank/DDBJ whole genome shotgun (WGS) entry which is preliminary data.</text>
</comment>
<evidence type="ECO:0000256" key="1">
    <source>
        <dbReference type="ARBA" id="ARBA00001946"/>
    </source>
</evidence>